<dbReference type="PROSITE" id="PS00135">
    <property type="entry name" value="TRYPSIN_SER"/>
    <property type="match status" value="1"/>
</dbReference>
<dbReference type="InterPro" id="IPR050850">
    <property type="entry name" value="Peptidase_S1_Elastase_sf"/>
</dbReference>
<evidence type="ECO:0000259" key="10">
    <source>
        <dbReference type="PROSITE" id="PS50240"/>
    </source>
</evidence>
<dbReference type="InterPro" id="IPR001314">
    <property type="entry name" value="Peptidase_S1A"/>
</dbReference>
<keyword evidence="6 9" id="KW-0720">Serine protease</keyword>
<dbReference type="PROSITE" id="PS50240">
    <property type="entry name" value="TRYPSIN_DOM"/>
    <property type="match status" value="1"/>
</dbReference>
<proteinExistence type="predicted"/>
<evidence type="ECO:0000256" key="4">
    <source>
        <dbReference type="ARBA" id="ARBA00022729"/>
    </source>
</evidence>
<dbReference type="PRINTS" id="PR00722">
    <property type="entry name" value="CHYMOTRYPSIN"/>
</dbReference>
<keyword evidence="3 9" id="KW-0645">Protease</keyword>
<dbReference type="FunFam" id="2.40.10.10:FF:000017">
    <property type="entry name" value="Chymotrypsin-like elastase family member 1"/>
    <property type="match status" value="1"/>
</dbReference>
<dbReference type="FunFam" id="2.40.10.10:FF:000122">
    <property type="entry name" value="Chymotrypsin-like elastase family member 1"/>
    <property type="match status" value="1"/>
</dbReference>
<dbReference type="GO" id="GO:0005576">
    <property type="term" value="C:extracellular region"/>
    <property type="evidence" value="ECO:0007669"/>
    <property type="project" value="UniProtKB-SubCell"/>
</dbReference>
<comment type="caution">
    <text evidence="11">The sequence shown here is derived from an EMBL/GenBank/DDBJ whole genome shotgun (WGS) entry which is preliminary data.</text>
</comment>
<organism evidence="11 12">
    <name type="scientific">Grus japonensis</name>
    <name type="common">Japanese crane</name>
    <name type="synonym">Red-crowned crane</name>
    <dbReference type="NCBI Taxonomy" id="30415"/>
    <lineage>
        <taxon>Eukaryota</taxon>
        <taxon>Metazoa</taxon>
        <taxon>Chordata</taxon>
        <taxon>Craniata</taxon>
        <taxon>Vertebrata</taxon>
        <taxon>Euteleostomi</taxon>
        <taxon>Archelosauria</taxon>
        <taxon>Archosauria</taxon>
        <taxon>Dinosauria</taxon>
        <taxon>Saurischia</taxon>
        <taxon>Theropoda</taxon>
        <taxon>Coelurosauria</taxon>
        <taxon>Aves</taxon>
        <taxon>Neognathae</taxon>
        <taxon>Neoaves</taxon>
        <taxon>Gruiformes</taxon>
        <taxon>Gruidae</taxon>
        <taxon>Grus</taxon>
    </lineage>
</organism>
<keyword evidence="8" id="KW-1015">Disulfide bond</keyword>
<dbReference type="EMBL" id="BAAFJT010000002">
    <property type="protein sequence ID" value="GAB0185007.1"/>
    <property type="molecule type" value="Genomic_DNA"/>
</dbReference>
<dbReference type="AlphaFoldDB" id="A0ABC9WK26"/>
<dbReference type="SMART" id="SM00020">
    <property type="entry name" value="Tryp_SPc"/>
    <property type="match status" value="1"/>
</dbReference>
<name>A0ABC9WK26_GRUJA</name>
<dbReference type="Pfam" id="PF00089">
    <property type="entry name" value="Trypsin"/>
    <property type="match status" value="1"/>
</dbReference>
<dbReference type="InterPro" id="IPR018114">
    <property type="entry name" value="TRYPSIN_HIS"/>
</dbReference>
<dbReference type="GO" id="GO:0006508">
    <property type="term" value="P:proteolysis"/>
    <property type="evidence" value="ECO:0007669"/>
    <property type="project" value="UniProtKB-KW"/>
</dbReference>
<dbReference type="PANTHER" id="PTHR24257">
    <property type="entry name" value="CHYMOTRYPSIN-LIKE ELASTASE FAMILY MEMBER"/>
    <property type="match status" value="1"/>
</dbReference>
<evidence type="ECO:0000256" key="3">
    <source>
        <dbReference type="ARBA" id="ARBA00022670"/>
    </source>
</evidence>
<dbReference type="InterPro" id="IPR043504">
    <property type="entry name" value="Peptidase_S1_PA_chymotrypsin"/>
</dbReference>
<dbReference type="PROSITE" id="PS00134">
    <property type="entry name" value="TRYPSIN_HIS"/>
    <property type="match status" value="1"/>
</dbReference>
<evidence type="ECO:0000256" key="5">
    <source>
        <dbReference type="ARBA" id="ARBA00022801"/>
    </source>
</evidence>
<evidence type="ECO:0000256" key="7">
    <source>
        <dbReference type="ARBA" id="ARBA00023145"/>
    </source>
</evidence>
<dbReference type="Gene3D" id="2.40.10.10">
    <property type="entry name" value="Trypsin-like serine proteases"/>
    <property type="match status" value="2"/>
</dbReference>
<dbReference type="InterPro" id="IPR033116">
    <property type="entry name" value="TRYPSIN_SER"/>
</dbReference>
<feature type="domain" description="Peptidase S1" evidence="10">
    <location>
        <begin position="63"/>
        <end position="305"/>
    </location>
</feature>
<evidence type="ECO:0000313" key="11">
    <source>
        <dbReference type="EMBL" id="GAB0185007.1"/>
    </source>
</evidence>
<evidence type="ECO:0000256" key="6">
    <source>
        <dbReference type="ARBA" id="ARBA00022825"/>
    </source>
</evidence>
<dbReference type="Proteomes" id="UP001623348">
    <property type="component" value="Unassembled WGS sequence"/>
</dbReference>
<reference evidence="11 12" key="1">
    <citation type="submission" date="2024-06" db="EMBL/GenBank/DDBJ databases">
        <title>The draft genome of Grus japonensis, version 3.</title>
        <authorList>
            <person name="Nabeshima K."/>
            <person name="Suzuki S."/>
            <person name="Onuma M."/>
        </authorList>
    </citation>
    <scope>NUCLEOTIDE SEQUENCE [LARGE SCALE GENOMIC DNA]</scope>
    <source>
        <strain evidence="11 12">451A</strain>
    </source>
</reference>
<evidence type="ECO:0000256" key="2">
    <source>
        <dbReference type="ARBA" id="ARBA00022525"/>
    </source>
</evidence>
<evidence type="ECO:0000256" key="1">
    <source>
        <dbReference type="ARBA" id="ARBA00004613"/>
    </source>
</evidence>
<comment type="subcellular location">
    <subcellularLocation>
        <location evidence="1">Secreted</location>
    </subcellularLocation>
</comment>
<evidence type="ECO:0000313" key="12">
    <source>
        <dbReference type="Proteomes" id="UP001623348"/>
    </source>
</evidence>
<dbReference type="InterPro" id="IPR009003">
    <property type="entry name" value="Peptidase_S1_PA"/>
</dbReference>
<accession>A0ABC9WK26</accession>
<dbReference type="PANTHER" id="PTHR24257:SF17">
    <property type="match status" value="1"/>
</dbReference>
<protein>
    <submittedName>
        <fullName evidence="11">Chymotrypsin-like elastase family member 1</fullName>
    </submittedName>
</protein>
<dbReference type="GO" id="GO:0008236">
    <property type="term" value="F:serine-type peptidase activity"/>
    <property type="evidence" value="ECO:0007669"/>
    <property type="project" value="UniProtKB-KW"/>
</dbReference>
<keyword evidence="5 9" id="KW-0378">Hydrolase</keyword>
<evidence type="ECO:0000256" key="8">
    <source>
        <dbReference type="ARBA" id="ARBA00023157"/>
    </source>
</evidence>
<gene>
    <name evidence="11" type="ORF">GRJ2_000966000</name>
</gene>
<keyword evidence="2" id="KW-0964">Secreted</keyword>
<keyword evidence="7" id="KW-0865">Zymogen</keyword>
<dbReference type="SUPFAM" id="SSF50494">
    <property type="entry name" value="Trypsin-like serine proteases"/>
    <property type="match status" value="1"/>
</dbReference>
<keyword evidence="4" id="KW-0732">Signal</keyword>
<evidence type="ECO:0000256" key="9">
    <source>
        <dbReference type="RuleBase" id="RU363034"/>
    </source>
</evidence>
<sequence length="336" mass="37350">MSVRGECEARVVSEGMTADLMFRKQKYEQPINIYQNIVEKSPGAISGSPLIDALQKDVLTGRVIGGHEAQPNSWKWQVSLQIAYDDYPGYYSHICGGTLISPKWVMTAAHCLTTLEGASYRVALGEHNLLKVDGTEYYIDVERVFIHNGWNPNNIANGYDIALLRLDSLAYDNGFIELGMLPPEGEILPNNYPCYITGWGMVSVDGNIPDTLQEVMLPVVDHEICSQNDWWGSQAKTTMICAGGDGVRSGCSGDSGGPLNCYKDNRWQVHGIVSFGLVPYCNTYKKPTVFTRVSAYVDWIYSVLGMPWGDEKQFVACKEKALLGFSKDFPRSYAPR</sequence>
<keyword evidence="12" id="KW-1185">Reference proteome</keyword>
<dbReference type="InterPro" id="IPR001254">
    <property type="entry name" value="Trypsin_dom"/>
</dbReference>
<dbReference type="CDD" id="cd00190">
    <property type="entry name" value="Tryp_SPc"/>
    <property type="match status" value="1"/>
</dbReference>